<reference evidence="3 4" key="1">
    <citation type="submission" date="2019-03" db="EMBL/GenBank/DDBJ databases">
        <authorList>
            <person name="Gaulin E."/>
            <person name="Dumas B."/>
        </authorList>
    </citation>
    <scope>NUCLEOTIDE SEQUENCE [LARGE SCALE GENOMIC DNA]</scope>
    <source>
        <strain evidence="3">CBS 568.67</strain>
    </source>
</reference>
<proteinExistence type="predicted"/>
<dbReference type="Proteomes" id="UP000332933">
    <property type="component" value="Unassembled WGS sequence"/>
</dbReference>
<dbReference type="OrthoDB" id="116829at2759"/>
<evidence type="ECO:0000313" key="2">
    <source>
        <dbReference type="EMBL" id="KAF0687770.1"/>
    </source>
</evidence>
<dbReference type="InterPro" id="IPR041577">
    <property type="entry name" value="RT_RNaseH_2"/>
</dbReference>
<dbReference type="Gene3D" id="3.30.70.270">
    <property type="match status" value="1"/>
</dbReference>
<evidence type="ECO:0000313" key="3">
    <source>
        <dbReference type="EMBL" id="VFT97207.1"/>
    </source>
</evidence>
<dbReference type="FunFam" id="3.30.70.270:FF:000020">
    <property type="entry name" value="Transposon Tf2-6 polyprotein-like Protein"/>
    <property type="match status" value="1"/>
</dbReference>
<dbReference type="CDD" id="cd09274">
    <property type="entry name" value="RNase_HI_RT_Ty3"/>
    <property type="match status" value="1"/>
</dbReference>
<accession>A0A485LF59</accession>
<dbReference type="PANTHER" id="PTHR34072">
    <property type="entry name" value="ENZYMATIC POLYPROTEIN-RELATED"/>
    <property type="match status" value="1"/>
</dbReference>
<dbReference type="PANTHER" id="PTHR34072:SF52">
    <property type="entry name" value="RIBONUCLEASE H"/>
    <property type="match status" value="1"/>
</dbReference>
<protein>
    <submittedName>
        <fullName evidence="3">Aste57867_20522 protein</fullName>
    </submittedName>
</protein>
<dbReference type="InterPro" id="IPR043128">
    <property type="entry name" value="Rev_trsase/Diguanyl_cyclase"/>
</dbReference>
<gene>
    <name evidence="3" type="primary">Aste57867_20522</name>
    <name evidence="2" type="ORF">As57867_020455</name>
    <name evidence="3" type="ORF">ASTE57867_20522</name>
</gene>
<evidence type="ECO:0000259" key="1">
    <source>
        <dbReference type="Pfam" id="PF17919"/>
    </source>
</evidence>
<feature type="domain" description="Reverse transcriptase/retrotransposon-derived protein RNase H-like" evidence="1">
    <location>
        <begin position="46"/>
        <end position="145"/>
    </location>
</feature>
<dbReference type="InterPro" id="IPR043502">
    <property type="entry name" value="DNA/RNA_pol_sf"/>
</dbReference>
<dbReference type="EMBL" id="VJMH01006856">
    <property type="protein sequence ID" value="KAF0687770.1"/>
    <property type="molecule type" value="Genomic_DNA"/>
</dbReference>
<evidence type="ECO:0000313" key="4">
    <source>
        <dbReference type="Proteomes" id="UP000332933"/>
    </source>
</evidence>
<dbReference type="SUPFAM" id="SSF56672">
    <property type="entry name" value="DNA/RNA polymerases"/>
    <property type="match status" value="1"/>
</dbReference>
<keyword evidence="4" id="KW-1185">Reference proteome</keyword>
<name>A0A485LF59_9STRA</name>
<organism evidence="3 4">
    <name type="scientific">Aphanomyces stellatus</name>
    <dbReference type="NCBI Taxonomy" id="120398"/>
    <lineage>
        <taxon>Eukaryota</taxon>
        <taxon>Sar</taxon>
        <taxon>Stramenopiles</taxon>
        <taxon>Oomycota</taxon>
        <taxon>Saprolegniomycetes</taxon>
        <taxon>Saprolegniales</taxon>
        <taxon>Verrucalvaceae</taxon>
        <taxon>Aphanomyces</taxon>
    </lineage>
</organism>
<sequence length="188" mass="21344">MTASSLSEGIAECSGLAGYYRKFIFNYAGIVLPLSELTKDTVEWLWMDEQQDAFDTIKLHLQQAPVLQLPNHGKPFIVTTDASDLCCGAVLSQLDGAGDEHPIAFMFKKLGVYEKNWSAHEKELFAIKVALTKLRHYLLGQHFDVDTDNIACLVLKTPVLNFKMARCWTFQRDRFYFASPPWTYQRGG</sequence>
<dbReference type="EMBL" id="CAADRA010006882">
    <property type="protein sequence ID" value="VFT97207.1"/>
    <property type="molecule type" value="Genomic_DNA"/>
</dbReference>
<dbReference type="Pfam" id="PF17919">
    <property type="entry name" value="RT_RNaseH_2"/>
    <property type="match status" value="1"/>
</dbReference>
<reference evidence="2" key="2">
    <citation type="submission" date="2019-06" db="EMBL/GenBank/DDBJ databases">
        <title>Genomics analysis of Aphanomyces spp. identifies a new class of oomycete effector associated with host adaptation.</title>
        <authorList>
            <person name="Gaulin E."/>
        </authorList>
    </citation>
    <scope>NUCLEOTIDE SEQUENCE</scope>
    <source>
        <strain evidence="2">CBS 578.67</strain>
    </source>
</reference>
<dbReference type="AlphaFoldDB" id="A0A485LF59"/>